<feature type="compositionally biased region" description="Basic and acidic residues" evidence="4">
    <location>
        <begin position="264"/>
        <end position="273"/>
    </location>
</feature>
<feature type="region of interest" description="Disordered" evidence="4">
    <location>
        <begin position="643"/>
        <end position="781"/>
    </location>
</feature>
<feature type="region of interest" description="Disordered" evidence="4">
    <location>
        <begin position="308"/>
        <end position="448"/>
    </location>
</feature>
<dbReference type="EMBL" id="JABCKV010000243">
    <property type="protein sequence ID" value="KAG5641839.1"/>
    <property type="molecule type" value="Genomic_DNA"/>
</dbReference>
<evidence type="ECO:0000256" key="3">
    <source>
        <dbReference type="PROSITE-ProRule" id="PRU00267"/>
    </source>
</evidence>
<keyword evidence="2 3" id="KW-0539">Nucleus</keyword>
<dbReference type="PROSITE" id="PS50118">
    <property type="entry name" value="HMG_BOX_2"/>
    <property type="match status" value="1"/>
</dbReference>
<dbReference type="OrthoDB" id="6247875at2759"/>
<feature type="region of interest" description="Disordered" evidence="4">
    <location>
        <begin position="538"/>
        <end position="559"/>
    </location>
</feature>
<reference evidence="6" key="1">
    <citation type="submission" date="2020-07" db="EMBL/GenBank/DDBJ databases">
        <authorList>
            <person name="Nieuwenhuis M."/>
            <person name="Van De Peppel L.J.J."/>
        </authorList>
    </citation>
    <scope>NUCLEOTIDE SEQUENCE</scope>
    <source>
        <strain evidence="6">AP01</strain>
        <tissue evidence="6">Mycelium</tissue>
    </source>
</reference>
<dbReference type="GO" id="GO:0005634">
    <property type="term" value="C:nucleus"/>
    <property type="evidence" value="ECO:0007669"/>
    <property type="project" value="UniProtKB-UniRule"/>
</dbReference>
<reference evidence="6" key="2">
    <citation type="submission" date="2021-10" db="EMBL/GenBank/DDBJ databases">
        <title>Phylogenomics reveals ancestral predisposition of the termite-cultivated fungus Termitomyces towards a domesticated lifestyle.</title>
        <authorList>
            <person name="Auxier B."/>
            <person name="Grum-Grzhimaylo A."/>
            <person name="Cardenas M.E."/>
            <person name="Lodge J.D."/>
            <person name="Laessoe T."/>
            <person name="Pedersen O."/>
            <person name="Smith M.E."/>
            <person name="Kuyper T.W."/>
            <person name="Franco-Molano E.A."/>
            <person name="Baroni T.J."/>
            <person name="Aanen D.K."/>
        </authorList>
    </citation>
    <scope>NUCLEOTIDE SEQUENCE</scope>
    <source>
        <strain evidence="6">AP01</strain>
        <tissue evidence="6">Mycelium</tissue>
    </source>
</reference>
<feature type="compositionally biased region" description="Low complexity" evidence="4">
    <location>
        <begin position="881"/>
        <end position="896"/>
    </location>
</feature>
<dbReference type="PANTHER" id="PTHR45789">
    <property type="entry name" value="FI18025P1"/>
    <property type="match status" value="1"/>
</dbReference>
<organism evidence="6 7">
    <name type="scientific">Asterophora parasitica</name>
    <dbReference type="NCBI Taxonomy" id="117018"/>
    <lineage>
        <taxon>Eukaryota</taxon>
        <taxon>Fungi</taxon>
        <taxon>Dikarya</taxon>
        <taxon>Basidiomycota</taxon>
        <taxon>Agaricomycotina</taxon>
        <taxon>Agaricomycetes</taxon>
        <taxon>Agaricomycetidae</taxon>
        <taxon>Agaricales</taxon>
        <taxon>Tricholomatineae</taxon>
        <taxon>Lyophyllaceae</taxon>
        <taxon>Asterophora</taxon>
    </lineage>
</organism>
<feature type="compositionally biased region" description="Basic and acidic residues" evidence="4">
    <location>
        <begin position="9"/>
        <end position="20"/>
    </location>
</feature>
<feature type="compositionally biased region" description="Basic and acidic residues" evidence="4">
    <location>
        <begin position="538"/>
        <end position="548"/>
    </location>
</feature>
<feature type="compositionally biased region" description="Low complexity" evidence="4">
    <location>
        <begin position="375"/>
        <end position="420"/>
    </location>
</feature>
<dbReference type="SUPFAM" id="SSF47095">
    <property type="entry name" value="HMG-box"/>
    <property type="match status" value="1"/>
</dbReference>
<dbReference type="Gene3D" id="1.10.30.10">
    <property type="entry name" value="High mobility group box domain"/>
    <property type="match status" value="1"/>
</dbReference>
<dbReference type="PANTHER" id="PTHR45789:SF2">
    <property type="entry name" value="FI18025P1"/>
    <property type="match status" value="1"/>
</dbReference>
<feature type="compositionally biased region" description="Acidic residues" evidence="4">
    <location>
        <begin position="21"/>
        <end position="39"/>
    </location>
</feature>
<keyword evidence="7" id="KW-1185">Reference proteome</keyword>
<feature type="region of interest" description="Disordered" evidence="4">
    <location>
        <begin position="1009"/>
        <end position="1040"/>
    </location>
</feature>
<comment type="caution">
    <text evidence="6">The sequence shown here is derived from an EMBL/GenBank/DDBJ whole genome shotgun (WGS) entry which is preliminary data.</text>
</comment>
<feature type="DNA-binding region" description="HMG box" evidence="3">
    <location>
        <begin position="134"/>
        <end position="203"/>
    </location>
</feature>
<dbReference type="Pfam" id="PF00505">
    <property type="entry name" value="HMG_box"/>
    <property type="match status" value="1"/>
</dbReference>
<evidence type="ECO:0000256" key="4">
    <source>
        <dbReference type="SAM" id="MobiDB-lite"/>
    </source>
</evidence>
<dbReference type="InterPro" id="IPR051356">
    <property type="entry name" value="SOX/SOX-like_TF"/>
</dbReference>
<dbReference type="InterPro" id="IPR009071">
    <property type="entry name" value="HMG_box_dom"/>
</dbReference>
<dbReference type="Proteomes" id="UP000775547">
    <property type="component" value="Unassembled WGS sequence"/>
</dbReference>
<feature type="compositionally biased region" description="Pro residues" evidence="4">
    <location>
        <begin position="90"/>
        <end position="99"/>
    </location>
</feature>
<feature type="region of interest" description="Disordered" evidence="4">
    <location>
        <begin position="924"/>
        <end position="970"/>
    </location>
</feature>
<sequence length="1216" mass="129651">MPPVRRRRRDEYDYSEHDEREGDQEREDSEGEMLVDDDETPRFACVISPYLHTGADMPPLVDRPDRATPMQYTFFTEMTPLSFNSSASSPPTPTAPPPLTESVSHSHTPSTASTSAPPTPQRVSHGKRRDASYIPRPPNAFILFRSSFIKGDYVPERVEGSHSNLSKIVGMYWRTLPPAERTRWETEAAHAQLEHRKRYPDWRFRPAANALAKLKVVEEDSARRRGRGGLEGAGLARELGAPGREPKAGPSRPRKRRAGGARGSGKDPPRGEEFMFVDGTELGKHIEADEEEDDDMDVDVGVDIDTEVWDGKGKGKAKAKPRARRVSSAVNDSTTSAESNRVSSSSTPQHASSPELLGVPNPRGRLSISAGMRMSSRTPRSASSSTTTRSGASTASIARRSSTSSLTTTPAAVAPPILTPKANYTSNPRNKAKTKPKTKTRAKPEPAAHDDARLVQIAEFLREGKTGTKLELAVDAWELERRAGVSVTGTGGAGVDVGGKLQGEALLASKIPQRCGTGTEGECIRAEALATEWVMKCEEEREEGDEKTSSGSGSTSTLTFAHTTRLVTSSAYTSASPSTSAPGGAPTPITIPSSTSSSNSTFAPAMPTRLGLDSHAHTFTASVSSSPITFSVPLRATLSAFSVASSTSQPQIHVHARRKEDEEEEDTCEEQIRSRAISSGTTSTTAASTPLRTRPRTSTSPTSPSSSSTITPTSAAISLSTRPGQPPAPLLLVPQHRSTTRVSSGVPPPHSHSPSPVSPSCRSRSPSPPRPPMPLPRGLSGSSSVPLIHMFKRSRSVSVPAPVPAPGDFAVHSHPPPLEYPPSPTVPLLAWQHDNSAQARHISTIQPQPTAELALAPTPFAATSTSPLTPLSAILPTEKGMSSSTPTSTTSAMPSPALAPRFTLPWQEEEDRRRMEVDAGYAAFWGRPPASSGEEEEGQMDERELGERGWEGIPWQRERDSESEQGQGEGMHEIVREGSFSLPLTSAASEGVRFPPLPAHQQRILDEETQAPPQAQDANSNSSSSTSSPMQGGEQWGQRWDGGRVGFGLLAPTCAAEGYESVFPVNPYPPLHTHTYTYPSSVPASTLTSPTHASTHTHSHHFSSLTHPENSDVEMLMAGAHFYPTAPTPISPYSSSFSSLAGWDGDSAAAAAVHSSGDVAVKPGSGDGGAGGHDPWYGGGWGAGGIQSSGLYGGRGGWETMGRDTMQDRHGDHTDG</sequence>
<dbReference type="AlphaFoldDB" id="A0A9P7G306"/>
<dbReference type="GO" id="GO:0000981">
    <property type="term" value="F:DNA-binding transcription factor activity, RNA polymerase II-specific"/>
    <property type="evidence" value="ECO:0007669"/>
    <property type="project" value="TreeGrafter"/>
</dbReference>
<dbReference type="SMART" id="SM00398">
    <property type="entry name" value="HMG"/>
    <property type="match status" value="1"/>
</dbReference>
<feature type="compositionally biased region" description="Low complexity" evidence="4">
    <location>
        <begin position="1019"/>
        <end position="1028"/>
    </location>
</feature>
<feature type="compositionally biased region" description="Low complexity" evidence="4">
    <location>
        <begin position="571"/>
        <end position="601"/>
    </location>
</feature>
<feature type="compositionally biased region" description="Low complexity" evidence="4">
    <location>
        <begin position="343"/>
        <end position="353"/>
    </location>
</feature>
<feature type="region of interest" description="Disordered" evidence="4">
    <location>
        <begin position="878"/>
        <end position="898"/>
    </location>
</feature>
<dbReference type="CDD" id="cd01389">
    <property type="entry name" value="HMG-box_ROX1-like"/>
    <property type="match status" value="1"/>
</dbReference>
<feature type="domain" description="HMG box" evidence="5">
    <location>
        <begin position="134"/>
        <end position="203"/>
    </location>
</feature>
<feature type="compositionally biased region" description="Low complexity" evidence="4">
    <location>
        <begin position="233"/>
        <end position="251"/>
    </location>
</feature>
<feature type="compositionally biased region" description="Basic residues" evidence="4">
    <location>
        <begin position="430"/>
        <end position="441"/>
    </location>
</feature>
<evidence type="ECO:0000256" key="1">
    <source>
        <dbReference type="ARBA" id="ARBA00023125"/>
    </source>
</evidence>
<proteinExistence type="predicted"/>
<dbReference type="InterPro" id="IPR036910">
    <property type="entry name" value="HMG_box_dom_sf"/>
</dbReference>
<feature type="compositionally biased region" description="Basic and acidic residues" evidence="4">
    <location>
        <begin position="940"/>
        <end position="962"/>
    </location>
</feature>
<name>A0A9P7G306_9AGAR</name>
<feature type="compositionally biased region" description="Pro residues" evidence="4">
    <location>
        <begin position="766"/>
        <end position="775"/>
    </location>
</feature>
<keyword evidence="1 3" id="KW-0238">DNA-binding</keyword>
<evidence type="ECO:0000259" key="5">
    <source>
        <dbReference type="PROSITE" id="PS50118"/>
    </source>
</evidence>
<feature type="compositionally biased region" description="Polar residues" evidence="4">
    <location>
        <begin position="328"/>
        <end position="342"/>
    </location>
</feature>
<evidence type="ECO:0000313" key="6">
    <source>
        <dbReference type="EMBL" id="KAG5641839.1"/>
    </source>
</evidence>
<feature type="region of interest" description="Disordered" evidence="4">
    <location>
        <begin position="83"/>
        <end position="134"/>
    </location>
</feature>
<feature type="region of interest" description="Disordered" evidence="4">
    <location>
        <begin position="571"/>
        <end position="606"/>
    </location>
</feature>
<evidence type="ECO:0000313" key="7">
    <source>
        <dbReference type="Proteomes" id="UP000775547"/>
    </source>
</evidence>
<feature type="region of interest" description="Disordered" evidence="4">
    <location>
        <begin position="1086"/>
        <end position="1107"/>
    </location>
</feature>
<dbReference type="GO" id="GO:0000978">
    <property type="term" value="F:RNA polymerase II cis-regulatory region sequence-specific DNA binding"/>
    <property type="evidence" value="ECO:0007669"/>
    <property type="project" value="TreeGrafter"/>
</dbReference>
<feature type="compositionally biased region" description="Low complexity" evidence="4">
    <location>
        <begin position="752"/>
        <end position="765"/>
    </location>
</feature>
<feature type="region of interest" description="Disordered" evidence="4">
    <location>
        <begin position="219"/>
        <end position="274"/>
    </location>
</feature>
<accession>A0A9P7G306</accession>
<feature type="compositionally biased region" description="Low complexity" evidence="4">
    <location>
        <begin position="674"/>
        <end position="721"/>
    </location>
</feature>
<feature type="region of interest" description="Disordered" evidence="4">
    <location>
        <begin position="1"/>
        <end position="42"/>
    </location>
</feature>
<gene>
    <name evidence="6" type="ORF">DXG03_004121</name>
</gene>
<feature type="compositionally biased region" description="Basic residues" evidence="4">
    <location>
        <begin position="314"/>
        <end position="325"/>
    </location>
</feature>
<protein>
    <recommendedName>
        <fullName evidence="5">HMG box domain-containing protein</fullName>
    </recommendedName>
</protein>
<evidence type="ECO:0000256" key="2">
    <source>
        <dbReference type="ARBA" id="ARBA00023242"/>
    </source>
</evidence>
<feature type="compositionally biased region" description="Low complexity" evidence="4">
    <location>
        <begin position="105"/>
        <end position="116"/>
    </location>
</feature>